<dbReference type="Proteomes" id="UP000019376">
    <property type="component" value="Unassembled WGS sequence"/>
</dbReference>
<evidence type="ECO:0000313" key="10">
    <source>
        <dbReference type="Proteomes" id="UP000019376"/>
    </source>
</evidence>
<dbReference type="PhylomeDB" id="S7ZZW9"/>
<feature type="transmembrane region" description="Helical" evidence="7">
    <location>
        <begin position="297"/>
        <end position="326"/>
    </location>
</feature>
<keyword evidence="10" id="KW-1185">Reference proteome</keyword>
<reference evidence="9 10" key="1">
    <citation type="journal article" date="2013" name="PLoS ONE">
        <title>Genomic and secretomic analyses reveal unique features of the lignocellulolytic enzyme system of Penicillium decumbens.</title>
        <authorList>
            <person name="Liu G."/>
            <person name="Zhang L."/>
            <person name="Wei X."/>
            <person name="Zou G."/>
            <person name="Qin Y."/>
            <person name="Ma L."/>
            <person name="Li J."/>
            <person name="Zheng H."/>
            <person name="Wang S."/>
            <person name="Wang C."/>
            <person name="Xun L."/>
            <person name="Zhao G.-P."/>
            <person name="Zhou Z."/>
            <person name="Qu Y."/>
        </authorList>
    </citation>
    <scope>NUCLEOTIDE SEQUENCE [LARGE SCALE GENOMIC DNA]</scope>
    <source>
        <strain evidence="10">114-2 / CGMCC 5302</strain>
    </source>
</reference>
<dbReference type="eggNOG" id="ENOG502SAIV">
    <property type="taxonomic scope" value="Eukaryota"/>
</dbReference>
<name>S7ZZW9_PENO1</name>
<feature type="transmembrane region" description="Helical" evidence="7">
    <location>
        <begin position="58"/>
        <end position="75"/>
    </location>
</feature>
<evidence type="ECO:0000256" key="4">
    <source>
        <dbReference type="ARBA" id="ARBA00022692"/>
    </source>
</evidence>
<dbReference type="PANTHER" id="PTHR31595">
    <property type="entry name" value="LONG-CHAIN-ALCOHOL O-FATTY-ACYLTRANSFERASE 3-RELATED"/>
    <property type="match status" value="1"/>
</dbReference>
<dbReference type="GO" id="GO:0006629">
    <property type="term" value="P:lipid metabolic process"/>
    <property type="evidence" value="ECO:0007669"/>
    <property type="project" value="InterPro"/>
</dbReference>
<feature type="transmembrane region" description="Helical" evidence="7">
    <location>
        <begin position="473"/>
        <end position="490"/>
    </location>
</feature>
<evidence type="ECO:0000256" key="7">
    <source>
        <dbReference type="SAM" id="Phobius"/>
    </source>
</evidence>
<dbReference type="InterPro" id="IPR032805">
    <property type="entry name" value="Wax_synthase_dom"/>
</dbReference>
<feature type="domain" description="Wax synthase" evidence="8">
    <location>
        <begin position="351"/>
        <end position="440"/>
    </location>
</feature>
<keyword evidence="4 7" id="KW-0812">Transmembrane</keyword>
<evidence type="ECO:0000256" key="5">
    <source>
        <dbReference type="ARBA" id="ARBA00022989"/>
    </source>
</evidence>
<dbReference type="AlphaFoldDB" id="S7ZZW9"/>
<proteinExistence type="inferred from homology"/>
<gene>
    <name evidence="9" type="ORF">PDE_09335</name>
</gene>
<accession>S7ZZW9</accession>
<dbReference type="OrthoDB" id="2796277at2759"/>
<comment type="similarity">
    <text evidence="2">Belongs to the wax synthase family.</text>
</comment>
<keyword evidence="6 7" id="KW-0472">Membrane</keyword>
<dbReference type="HOGENOM" id="CLU_021051_2_0_1"/>
<evidence type="ECO:0000256" key="1">
    <source>
        <dbReference type="ARBA" id="ARBA00004141"/>
    </source>
</evidence>
<feature type="transmembrane region" description="Helical" evidence="7">
    <location>
        <begin position="247"/>
        <end position="266"/>
    </location>
</feature>
<feature type="transmembrane region" description="Helical" evidence="7">
    <location>
        <begin position="435"/>
        <end position="452"/>
    </location>
</feature>
<dbReference type="STRING" id="933388.S7ZZW9"/>
<protein>
    <recommendedName>
        <fullName evidence="8">Wax synthase domain-containing protein</fullName>
    </recommendedName>
</protein>
<dbReference type="GO" id="GO:0016020">
    <property type="term" value="C:membrane"/>
    <property type="evidence" value="ECO:0007669"/>
    <property type="project" value="UniProtKB-SubCell"/>
</dbReference>
<evidence type="ECO:0000313" key="9">
    <source>
        <dbReference type="EMBL" id="EPS34371.1"/>
    </source>
</evidence>
<dbReference type="EMBL" id="KB644415">
    <property type="protein sequence ID" value="EPS34371.1"/>
    <property type="molecule type" value="Genomic_DNA"/>
</dbReference>
<dbReference type="InterPro" id="IPR044851">
    <property type="entry name" value="Wax_synthase"/>
</dbReference>
<keyword evidence="3" id="KW-0808">Transferase</keyword>
<keyword evidence="5 7" id="KW-1133">Transmembrane helix</keyword>
<feature type="transmembrane region" description="Helical" evidence="7">
    <location>
        <begin position="404"/>
        <end position="423"/>
    </location>
</feature>
<evidence type="ECO:0000256" key="2">
    <source>
        <dbReference type="ARBA" id="ARBA00007282"/>
    </source>
</evidence>
<organism evidence="9 10">
    <name type="scientific">Penicillium oxalicum (strain 114-2 / CGMCC 5302)</name>
    <name type="common">Penicillium decumbens</name>
    <dbReference type="NCBI Taxonomy" id="933388"/>
    <lineage>
        <taxon>Eukaryota</taxon>
        <taxon>Fungi</taxon>
        <taxon>Dikarya</taxon>
        <taxon>Ascomycota</taxon>
        <taxon>Pezizomycotina</taxon>
        <taxon>Eurotiomycetes</taxon>
        <taxon>Eurotiomycetidae</taxon>
        <taxon>Eurotiales</taxon>
        <taxon>Aspergillaceae</taxon>
        <taxon>Penicillium</taxon>
    </lineage>
</organism>
<dbReference type="PANTHER" id="PTHR31595:SF67">
    <property type="entry name" value="WAX SYNTHASE DOMAIN-CONTAINING PROTEIN"/>
    <property type="match status" value="1"/>
</dbReference>
<evidence type="ECO:0000259" key="8">
    <source>
        <dbReference type="Pfam" id="PF13813"/>
    </source>
</evidence>
<feature type="transmembrane region" description="Helical" evidence="7">
    <location>
        <begin position="87"/>
        <end position="107"/>
    </location>
</feature>
<dbReference type="GO" id="GO:0008374">
    <property type="term" value="F:O-acyltransferase activity"/>
    <property type="evidence" value="ECO:0007669"/>
    <property type="project" value="InterPro"/>
</dbReference>
<evidence type="ECO:0000256" key="6">
    <source>
        <dbReference type="ARBA" id="ARBA00023136"/>
    </source>
</evidence>
<evidence type="ECO:0000256" key="3">
    <source>
        <dbReference type="ARBA" id="ARBA00022679"/>
    </source>
</evidence>
<feature type="transmembrane region" description="Helical" evidence="7">
    <location>
        <begin position="33"/>
        <end position="51"/>
    </location>
</feature>
<comment type="subcellular location">
    <subcellularLocation>
        <location evidence="1">Membrane</location>
        <topology evidence="1">Multi-pass membrane protein</topology>
    </subcellularLocation>
</comment>
<sequence>MDDLHLGSYKNVVQTHQAQLDAFLQQGVYQPVFIYHVVVFNLLPLIGLMIPRRGATRYVRPGLFALSVAIAAEVLTRRRALLGGHGYMIGLMTAWWLLWSTALFVFIDVENDLQRIERGSTAAHSIHDGPDRQIFPSQGVLTDTSPEAFKLGTGASQANGQSVLTRINQSGHETFHWQSYPRKLTHRFEWCAGLLFNLRGPEWNWRQPYLGPLPRSVHNQLHEGFQVRGFRVQDDATYKSAKQCLRAAFSQFLLAYMLLDCLKVVMMRDVYFRGLVTDHIPPPFPFSYVAAYPLLVRFYRCFVSCMGVFVALNFVTALNPLVFLGLSTAFPNAARKLTGAPLGASWLYADAFGSFFPSVLDHGLAGCWGQWWHQLFRFGFITSARFILSCLPERWSASHRVKQITYVLVAFTISGLVHAAGSLSQLGDTHPMSGPFLFFFSQGIAMIFEQIFKTVIFPKVSSRKVSRPLRRTANVVFVFSWLLYSGAFIADDFARGGLWLMEPIPISPLRGLGLAFDKGWWCWDSPWFGYWSDGTYWGSGIRLL</sequence>
<dbReference type="Pfam" id="PF13813">
    <property type="entry name" value="MBOAT_2"/>
    <property type="match status" value="1"/>
</dbReference>